<dbReference type="InterPro" id="IPR017853">
    <property type="entry name" value="GH"/>
</dbReference>
<evidence type="ECO:0000313" key="11">
    <source>
        <dbReference type="EMBL" id="MEK8049598.1"/>
    </source>
</evidence>
<evidence type="ECO:0000256" key="5">
    <source>
        <dbReference type="ARBA" id="ARBA00022676"/>
    </source>
</evidence>
<gene>
    <name evidence="11" type="primary">malQ</name>
    <name evidence="11" type="ORF">AACH10_05040</name>
</gene>
<evidence type="ECO:0000256" key="6">
    <source>
        <dbReference type="ARBA" id="ARBA00022679"/>
    </source>
</evidence>
<keyword evidence="7 10" id="KW-0119">Carbohydrate metabolism</keyword>
<evidence type="ECO:0000256" key="3">
    <source>
        <dbReference type="ARBA" id="ARBA00012560"/>
    </source>
</evidence>
<dbReference type="GO" id="GO:0004134">
    <property type="term" value="F:4-alpha-glucanotransferase activity"/>
    <property type="evidence" value="ECO:0007669"/>
    <property type="project" value="UniProtKB-EC"/>
</dbReference>
<evidence type="ECO:0000256" key="9">
    <source>
        <dbReference type="ARBA" id="ARBA00031501"/>
    </source>
</evidence>
<dbReference type="NCBIfam" id="NF011080">
    <property type="entry name" value="PRK14508.1-3"/>
    <property type="match status" value="1"/>
</dbReference>
<dbReference type="PANTHER" id="PTHR32438:SF5">
    <property type="entry name" value="4-ALPHA-GLUCANOTRANSFERASE DPE1, CHLOROPLASTIC_AMYLOPLASTIC"/>
    <property type="match status" value="1"/>
</dbReference>
<evidence type="ECO:0000256" key="10">
    <source>
        <dbReference type="RuleBase" id="RU361207"/>
    </source>
</evidence>
<comment type="catalytic activity">
    <reaction evidence="1 10">
        <text>Transfers a segment of a (1-&gt;4)-alpha-D-glucan to a new position in an acceptor, which may be glucose or a (1-&gt;4)-alpha-D-glucan.</text>
        <dbReference type="EC" id="2.4.1.25"/>
    </reaction>
</comment>
<dbReference type="RefSeq" id="WP_341409279.1">
    <property type="nucleotide sequence ID" value="NZ_JBBUTH010000002.1"/>
</dbReference>
<reference evidence="11 12" key="1">
    <citation type="submission" date="2024-04" db="EMBL/GenBank/DDBJ databases">
        <title>Novel species of the genus Ideonella isolated from streams.</title>
        <authorList>
            <person name="Lu H."/>
        </authorList>
    </citation>
    <scope>NUCLEOTIDE SEQUENCE [LARGE SCALE GENOMIC DNA]</scope>
    <source>
        <strain evidence="11 12">DXS22W</strain>
    </source>
</reference>
<keyword evidence="5 10" id="KW-0328">Glycosyltransferase</keyword>
<dbReference type="Pfam" id="PF02446">
    <property type="entry name" value="Glyco_hydro_77"/>
    <property type="match status" value="1"/>
</dbReference>
<dbReference type="PANTHER" id="PTHR32438">
    <property type="entry name" value="4-ALPHA-GLUCANOTRANSFERASE DPE1, CHLOROPLASTIC/AMYLOPLASTIC"/>
    <property type="match status" value="1"/>
</dbReference>
<evidence type="ECO:0000256" key="4">
    <source>
        <dbReference type="ARBA" id="ARBA00020295"/>
    </source>
</evidence>
<proteinExistence type="inferred from homology"/>
<name>A0ABU9CCK2_9BURK</name>
<organism evidence="11 12">
    <name type="scientific">Pseudaquabacterium inlustre</name>
    <dbReference type="NCBI Taxonomy" id="2984192"/>
    <lineage>
        <taxon>Bacteria</taxon>
        <taxon>Pseudomonadati</taxon>
        <taxon>Pseudomonadota</taxon>
        <taxon>Betaproteobacteria</taxon>
        <taxon>Burkholderiales</taxon>
        <taxon>Sphaerotilaceae</taxon>
        <taxon>Pseudaquabacterium</taxon>
    </lineage>
</organism>
<evidence type="ECO:0000313" key="12">
    <source>
        <dbReference type="Proteomes" id="UP001365405"/>
    </source>
</evidence>
<dbReference type="SUPFAM" id="SSF51445">
    <property type="entry name" value="(Trans)glycosidases"/>
    <property type="match status" value="1"/>
</dbReference>
<keyword evidence="6 10" id="KW-0808">Transferase</keyword>
<dbReference type="EC" id="2.4.1.25" evidence="3 10"/>
<evidence type="ECO:0000256" key="7">
    <source>
        <dbReference type="ARBA" id="ARBA00023277"/>
    </source>
</evidence>
<protein>
    <recommendedName>
        <fullName evidence="4 10">4-alpha-glucanotransferase</fullName>
        <ecNumber evidence="3 10">2.4.1.25</ecNumber>
    </recommendedName>
    <alternativeName>
        <fullName evidence="8 10">Amylomaltase</fullName>
    </alternativeName>
    <alternativeName>
        <fullName evidence="9 10">Disproportionating enzyme</fullName>
    </alternativeName>
</protein>
<dbReference type="EMBL" id="JBBUTH010000002">
    <property type="protein sequence ID" value="MEK8049598.1"/>
    <property type="molecule type" value="Genomic_DNA"/>
</dbReference>
<dbReference type="Gene3D" id="3.20.20.80">
    <property type="entry name" value="Glycosidases"/>
    <property type="match status" value="1"/>
</dbReference>
<keyword evidence="12" id="KW-1185">Reference proteome</keyword>
<evidence type="ECO:0000256" key="2">
    <source>
        <dbReference type="ARBA" id="ARBA00005684"/>
    </source>
</evidence>
<evidence type="ECO:0000256" key="8">
    <source>
        <dbReference type="ARBA" id="ARBA00031423"/>
    </source>
</evidence>
<dbReference type="InterPro" id="IPR003385">
    <property type="entry name" value="Glyco_hydro_77"/>
</dbReference>
<accession>A0ABU9CCK2</accession>
<dbReference type="Proteomes" id="UP001365405">
    <property type="component" value="Unassembled WGS sequence"/>
</dbReference>
<comment type="caution">
    <text evidence="11">The sequence shown here is derived from an EMBL/GenBank/DDBJ whole genome shotgun (WGS) entry which is preliminary data.</text>
</comment>
<evidence type="ECO:0000256" key="1">
    <source>
        <dbReference type="ARBA" id="ARBA00000439"/>
    </source>
</evidence>
<sequence length="520" mass="57486">MNLHQRASGVLLHITSLPGPHGIGDFGPAARHFVDWLASCGQRIWQWLPTTPIGPGNSPYQSVSAFAGSPLMVALEPLVERGWLTAPATVPPPNRDANGIERVDFGAVIPWRMAQLRAAFAGYSARSTPADRAGLAAWVQGNADWLDDYALFMALETAHAGQPWWLWPAPLRARDAAALSAARAQHAGEIAFWQWVQWCFDTQCVALKAYANAQGISILGDLPIFIAHHSADCWARPDLYELDEHFQPTVVAGVPPDDLGPEGQRWGNPMYRWDRMAAEDWAWWTARVKRMLHQADAFRIDHFRGFAGYYEIPSSSPDARTGQWKKGPAKPLFDAISKALGELPIVAEDLGFITPDVHELRDALGYPGMKILQFAFGSDGEHEFLPHTYRRDVVVYTGTHDNDTAHGWWQAAPERERRYAGTYLACGAHDVHWAMIRAALNSVASLAIFPLQDVLGLPSPHRMNTPGTLGDANWTWRFDWPMVGHEPGRVLGLLTAASGRGRFDLLGVGVPEKKPPPASY</sequence>
<dbReference type="NCBIfam" id="TIGR00217">
    <property type="entry name" value="malQ"/>
    <property type="match status" value="1"/>
</dbReference>
<comment type="similarity">
    <text evidence="2 10">Belongs to the disproportionating enzyme family.</text>
</comment>